<evidence type="ECO:0008006" key="3">
    <source>
        <dbReference type="Google" id="ProtNLM"/>
    </source>
</evidence>
<evidence type="ECO:0000313" key="2">
    <source>
        <dbReference type="Proteomes" id="UP001272242"/>
    </source>
</evidence>
<proteinExistence type="predicted"/>
<comment type="caution">
    <text evidence="1">The sequence shown here is derived from an EMBL/GenBank/DDBJ whole genome shotgun (WGS) entry which is preliminary data.</text>
</comment>
<dbReference type="RefSeq" id="WP_320685899.1">
    <property type="nucleotide sequence ID" value="NZ_JAXBLV010000077.1"/>
</dbReference>
<gene>
    <name evidence="1" type="ORF">R5W23_006265</name>
</gene>
<sequence length="513" mass="56501">MTPLADSYDAIARSADRRWTFRLLDRLTAPDLPDDERPDVVNALVAVSDPRAVPILERTLTDHARTVAMREAASYVLRNMDHLEVDWSEGTLRGWWNGPDAVLRQHALRSMGAAACPDIVRAVAGDPTHTLRATALDRMIFFFDAPADVDTKIEALTASAPEVRATAAKILFWDEPVAAETALATATADPVERVAIEALLTLQYYPSRHVIRSLHGQLDHPAEPIRCAARESWDEIRSGCLRYVCDDGPRVSARVRSWLAPVWDLLSYTDEELAPPASEPFAAQPARETPPPIPSDLLRLLADPDTSPKVLEEVLWGKAWATYPPTARRQVRPVMRNHTDPLVRQRSTEPLRAWGDEDGLLALARDPDFGVRKSALYELGRLPPDPHIAALAWDHLHQPQTLGTHATETLAAFVAHADRNEAAQRLQSVAADRNRPEKLRVAAVDHLTTLQATDEIRQLTKLLAEPPAVTWALHIAVLGAATDLALPVSCSHLDDVDNLHLQVALATAYGVPG</sequence>
<dbReference type="EMBL" id="JAXBLV010000077">
    <property type="protein sequence ID" value="MDY3559075.1"/>
    <property type="molecule type" value="Genomic_DNA"/>
</dbReference>
<keyword evidence="2" id="KW-1185">Reference proteome</keyword>
<reference evidence="2" key="1">
    <citation type="journal article" date="2023" name="Mar. Drugs">
        <title>Gemmata algarum, a Novel Planctomycete Isolated from an Algal Mat, Displays Antimicrobial Activity.</title>
        <authorList>
            <person name="Kumar G."/>
            <person name="Kallscheuer N."/>
            <person name="Kashif M."/>
            <person name="Ahamad S."/>
            <person name="Jagadeeshwari U."/>
            <person name="Pannikurungottu S."/>
            <person name="Haufschild T."/>
            <person name="Kabuu M."/>
            <person name="Sasikala C."/>
            <person name="Jogler C."/>
            <person name="Ramana C."/>
        </authorList>
    </citation>
    <scope>NUCLEOTIDE SEQUENCE [LARGE SCALE GENOMIC DNA]</scope>
    <source>
        <strain evidence="2">JC673</strain>
    </source>
</reference>
<organism evidence="1 2">
    <name type="scientific">Gemmata algarum</name>
    <dbReference type="NCBI Taxonomy" id="2975278"/>
    <lineage>
        <taxon>Bacteria</taxon>
        <taxon>Pseudomonadati</taxon>
        <taxon>Planctomycetota</taxon>
        <taxon>Planctomycetia</taxon>
        <taxon>Gemmatales</taxon>
        <taxon>Gemmataceae</taxon>
        <taxon>Gemmata</taxon>
    </lineage>
</organism>
<dbReference type="InterPro" id="IPR016024">
    <property type="entry name" value="ARM-type_fold"/>
</dbReference>
<dbReference type="Proteomes" id="UP001272242">
    <property type="component" value="Unassembled WGS sequence"/>
</dbReference>
<dbReference type="SUPFAM" id="SSF48371">
    <property type="entry name" value="ARM repeat"/>
    <property type="match status" value="2"/>
</dbReference>
<name>A0ABU5EV60_9BACT</name>
<accession>A0ABU5EV60</accession>
<evidence type="ECO:0000313" key="1">
    <source>
        <dbReference type="EMBL" id="MDY3559075.1"/>
    </source>
</evidence>
<dbReference type="Gene3D" id="1.25.10.10">
    <property type="entry name" value="Leucine-rich Repeat Variant"/>
    <property type="match status" value="2"/>
</dbReference>
<protein>
    <recommendedName>
        <fullName evidence="3">HEAT repeat domain-containing protein</fullName>
    </recommendedName>
</protein>
<dbReference type="InterPro" id="IPR011989">
    <property type="entry name" value="ARM-like"/>
</dbReference>